<evidence type="ECO:0000313" key="2">
    <source>
        <dbReference type="Proteomes" id="UP000194236"/>
    </source>
</evidence>
<organism evidence="1 2">
    <name type="scientific">Euroglyphus maynei</name>
    <name type="common">Mayne's house dust mite</name>
    <dbReference type="NCBI Taxonomy" id="6958"/>
    <lineage>
        <taxon>Eukaryota</taxon>
        <taxon>Metazoa</taxon>
        <taxon>Ecdysozoa</taxon>
        <taxon>Arthropoda</taxon>
        <taxon>Chelicerata</taxon>
        <taxon>Arachnida</taxon>
        <taxon>Acari</taxon>
        <taxon>Acariformes</taxon>
        <taxon>Sarcoptiformes</taxon>
        <taxon>Astigmata</taxon>
        <taxon>Psoroptidia</taxon>
        <taxon>Analgoidea</taxon>
        <taxon>Pyroglyphidae</taxon>
        <taxon>Pyroglyphinae</taxon>
        <taxon>Euroglyphus</taxon>
    </lineage>
</organism>
<comment type="caution">
    <text evidence="1">The sequence shown here is derived from an EMBL/GenBank/DDBJ whole genome shotgun (WGS) entry which is preliminary data.</text>
</comment>
<proteinExistence type="predicted"/>
<name>A0A1Y3ASL5_EURMA</name>
<sequence length="14" mass="1886">MSIFFRRRRLDLYL</sequence>
<dbReference type="EMBL" id="MUJZ01063029">
    <property type="protein sequence ID" value="OTF70997.1"/>
    <property type="molecule type" value="Genomic_DNA"/>
</dbReference>
<protein>
    <submittedName>
        <fullName evidence="1">Uncharacterized protein</fullName>
    </submittedName>
</protein>
<gene>
    <name evidence="1" type="ORF">BLA29_008510</name>
</gene>
<evidence type="ECO:0000313" key="1">
    <source>
        <dbReference type="EMBL" id="OTF70997.1"/>
    </source>
</evidence>
<keyword evidence="2" id="KW-1185">Reference proteome</keyword>
<reference evidence="1 2" key="1">
    <citation type="submission" date="2017-03" db="EMBL/GenBank/DDBJ databases">
        <title>Genome Survey of Euroglyphus maynei.</title>
        <authorList>
            <person name="Arlian L.G."/>
            <person name="Morgan M.S."/>
            <person name="Rider S.D."/>
        </authorList>
    </citation>
    <scope>NUCLEOTIDE SEQUENCE [LARGE SCALE GENOMIC DNA]</scope>
    <source>
        <strain evidence="1">Arlian Lab</strain>
        <tissue evidence="1">Whole body</tissue>
    </source>
</reference>
<dbReference type="Proteomes" id="UP000194236">
    <property type="component" value="Unassembled WGS sequence"/>
</dbReference>
<accession>A0A1Y3ASL5</accession>